<dbReference type="EMBL" id="CCKQ01017777">
    <property type="protein sequence ID" value="CDW89673.1"/>
    <property type="molecule type" value="Genomic_DNA"/>
</dbReference>
<evidence type="ECO:0000313" key="2">
    <source>
        <dbReference type="Proteomes" id="UP000039865"/>
    </source>
</evidence>
<protein>
    <submittedName>
        <fullName evidence="1">Uncharacterized protein</fullName>
    </submittedName>
</protein>
<name>A0A078B7Y6_STYLE</name>
<organism evidence="1 2">
    <name type="scientific">Stylonychia lemnae</name>
    <name type="common">Ciliate</name>
    <dbReference type="NCBI Taxonomy" id="5949"/>
    <lineage>
        <taxon>Eukaryota</taxon>
        <taxon>Sar</taxon>
        <taxon>Alveolata</taxon>
        <taxon>Ciliophora</taxon>
        <taxon>Intramacronucleata</taxon>
        <taxon>Spirotrichea</taxon>
        <taxon>Stichotrichia</taxon>
        <taxon>Sporadotrichida</taxon>
        <taxon>Oxytrichidae</taxon>
        <taxon>Stylonychinae</taxon>
        <taxon>Stylonychia</taxon>
    </lineage>
</organism>
<evidence type="ECO:0000313" key="1">
    <source>
        <dbReference type="EMBL" id="CDW89673.1"/>
    </source>
</evidence>
<dbReference type="Proteomes" id="UP000039865">
    <property type="component" value="Unassembled WGS sequence"/>
</dbReference>
<sequence>MKLARKLDNLQDYFRYSVSSQTLQALICLSLMILISTKGDIISVYNQDCLNCISHGHKYCDNKCITNATTDCIIQDQQTEITIANKIYECPLFWQRNDNNCTSHISDFNLEDDNIGMIRKNRYQVNAKQWCLLVINNYIVDKSIPGCMKIDQIQGNLEFYSNFYNEYLNGTEMATFAALNQQKLSTNLTIDQEFAIQSIDQLSQTWDQASLVKIPGNSSSRFIFVYNPDTYSNKFQLKISQAQYFCFIKRLYLALFLITGIITINS</sequence>
<proteinExistence type="predicted"/>
<dbReference type="AlphaFoldDB" id="A0A078B7Y6"/>
<accession>A0A078B7Y6</accession>
<reference evidence="1 2" key="1">
    <citation type="submission" date="2014-06" db="EMBL/GenBank/DDBJ databases">
        <authorList>
            <person name="Swart Estienne"/>
        </authorList>
    </citation>
    <scope>NUCLEOTIDE SEQUENCE [LARGE SCALE GENOMIC DNA]</scope>
    <source>
        <strain evidence="1 2">130c</strain>
    </source>
</reference>
<gene>
    <name evidence="1" type="primary">Contig16186.g17247</name>
    <name evidence="1" type="ORF">STYLEM_18810</name>
</gene>
<dbReference type="InParanoid" id="A0A078B7Y6"/>
<keyword evidence="2" id="KW-1185">Reference proteome</keyword>